<dbReference type="Proteomes" id="UP000265663">
    <property type="component" value="Unassembled WGS sequence"/>
</dbReference>
<evidence type="ECO:0000313" key="2">
    <source>
        <dbReference type="Proteomes" id="UP000265663"/>
    </source>
</evidence>
<dbReference type="OrthoDB" id="3874448at2759"/>
<proteinExistence type="predicted"/>
<name>A0A3M7M225_9PLEO</name>
<gene>
    <name evidence="1" type="ORF">GMOD_00008205</name>
</gene>
<accession>A0A3M7M225</accession>
<organism evidence="1 2">
    <name type="scientific">Pyrenophora seminiperda CCB06</name>
    <dbReference type="NCBI Taxonomy" id="1302712"/>
    <lineage>
        <taxon>Eukaryota</taxon>
        <taxon>Fungi</taxon>
        <taxon>Dikarya</taxon>
        <taxon>Ascomycota</taxon>
        <taxon>Pezizomycotina</taxon>
        <taxon>Dothideomycetes</taxon>
        <taxon>Pleosporomycetidae</taxon>
        <taxon>Pleosporales</taxon>
        <taxon>Pleosporineae</taxon>
        <taxon>Pleosporaceae</taxon>
        <taxon>Pyrenophora</taxon>
    </lineage>
</organism>
<dbReference type="AlphaFoldDB" id="A0A3M7M225"/>
<dbReference type="EMBL" id="KE747816">
    <property type="protein sequence ID" value="RMZ68498.1"/>
    <property type="molecule type" value="Genomic_DNA"/>
</dbReference>
<sequence length="258" mass="27589">MGLDDIFAFDVVEYTAKMSLESDESLKKREVVKMRQLISSTIKAGFGVGGAYFTGGLSLVGSVYAARQYSVAEQKLAIVQKELEKRKIGLHEMRKRDYAIPITSCYVGLGLACGVDQLASVGTNTGVMGGCVEHAADASVVSNFAREPEDFVSGAIAGAQEQVSEVSQATHAAIDVQTSSSTSEMMQQHLADNTVWVPANSAEEAVVFHQGMVMMQATERNVASIAGFVATSWALDKALDNTVEKSGAVQKQHKETRA</sequence>
<protein>
    <submittedName>
        <fullName evidence="1">Zz type zinc finger domain-containing</fullName>
    </submittedName>
</protein>
<keyword evidence="2" id="KW-1185">Reference proteome</keyword>
<evidence type="ECO:0000313" key="1">
    <source>
        <dbReference type="EMBL" id="RMZ68498.1"/>
    </source>
</evidence>
<reference evidence="1 2" key="1">
    <citation type="journal article" date="2014" name="PLoS ONE">
        <title>De novo Genome Assembly of the Fungal Plant Pathogen Pyrenophora semeniperda.</title>
        <authorList>
            <person name="Soliai M.M."/>
            <person name="Meyer S.E."/>
            <person name="Udall J.A."/>
            <person name="Elzinga D.E."/>
            <person name="Hermansen R.A."/>
            <person name="Bodily P.M."/>
            <person name="Hart A.A."/>
            <person name="Coleman C.E."/>
        </authorList>
    </citation>
    <scope>NUCLEOTIDE SEQUENCE [LARGE SCALE GENOMIC DNA]</scope>
    <source>
        <strain evidence="1 2">CCB06</strain>
        <tissue evidence="1">Mycelium</tissue>
    </source>
</reference>